<dbReference type="InterPro" id="IPR043135">
    <property type="entry name" value="Fur_C"/>
</dbReference>
<dbReference type="SUPFAM" id="SSF46785">
    <property type="entry name" value="Winged helix' DNA-binding domain"/>
    <property type="match status" value="1"/>
</dbReference>
<dbReference type="EMBL" id="CP036268">
    <property type="protein sequence ID" value="QDT39320.1"/>
    <property type="molecule type" value="Genomic_DNA"/>
</dbReference>
<evidence type="ECO:0000256" key="13">
    <source>
        <dbReference type="PIRSR" id="PIRSR602481-2"/>
    </source>
</evidence>
<evidence type="ECO:0000256" key="11">
    <source>
        <dbReference type="ARBA" id="ARBA00023163"/>
    </source>
</evidence>
<evidence type="ECO:0000256" key="3">
    <source>
        <dbReference type="ARBA" id="ARBA00011738"/>
    </source>
</evidence>
<reference evidence="14 15" key="1">
    <citation type="submission" date="2019-02" db="EMBL/GenBank/DDBJ databases">
        <title>Deep-cultivation of Planctomycetes and their phenomic and genomic characterization uncovers novel biology.</title>
        <authorList>
            <person name="Wiegand S."/>
            <person name="Jogler M."/>
            <person name="Boedeker C."/>
            <person name="Pinto D."/>
            <person name="Vollmers J."/>
            <person name="Rivas-Marin E."/>
            <person name="Kohn T."/>
            <person name="Peeters S.H."/>
            <person name="Heuer A."/>
            <person name="Rast P."/>
            <person name="Oberbeckmann S."/>
            <person name="Bunk B."/>
            <person name="Jeske O."/>
            <person name="Meyerdierks A."/>
            <person name="Storesund J.E."/>
            <person name="Kallscheuer N."/>
            <person name="Luecker S."/>
            <person name="Lage O.M."/>
            <person name="Pohl T."/>
            <person name="Merkel B.J."/>
            <person name="Hornburger P."/>
            <person name="Mueller R.-W."/>
            <person name="Bruemmer F."/>
            <person name="Labrenz M."/>
            <person name="Spormann A.M."/>
            <person name="Op den Camp H."/>
            <person name="Overmann J."/>
            <person name="Amann R."/>
            <person name="Jetten M.S.M."/>
            <person name="Mascher T."/>
            <person name="Medema M.H."/>
            <person name="Devos D.P."/>
            <person name="Kaster A.-K."/>
            <person name="Ovreas L."/>
            <person name="Rohde M."/>
            <person name="Galperin M.Y."/>
            <person name="Jogler C."/>
        </authorList>
    </citation>
    <scope>NUCLEOTIDE SEQUENCE [LARGE SCALE GENOMIC DNA]</scope>
    <source>
        <strain evidence="14 15">Pan189</strain>
    </source>
</reference>
<evidence type="ECO:0000256" key="8">
    <source>
        <dbReference type="ARBA" id="ARBA00022833"/>
    </source>
</evidence>
<comment type="similarity">
    <text evidence="2">Belongs to the Fur family.</text>
</comment>
<dbReference type="InterPro" id="IPR002481">
    <property type="entry name" value="FUR"/>
</dbReference>
<dbReference type="GO" id="GO:0000976">
    <property type="term" value="F:transcription cis-regulatory region binding"/>
    <property type="evidence" value="ECO:0007669"/>
    <property type="project" value="TreeGrafter"/>
</dbReference>
<dbReference type="GO" id="GO:0045892">
    <property type="term" value="P:negative regulation of DNA-templated transcription"/>
    <property type="evidence" value="ECO:0007669"/>
    <property type="project" value="TreeGrafter"/>
</dbReference>
<gene>
    <name evidence="14" type="primary">fur</name>
    <name evidence="14" type="ORF">Pan189_37260</name>
</gene>
<evidence type="ECO:0000256" key="2">
    <source>
        <dbReference type="ARBA" id="ARBA00007957"/>
    </source>
</evidence>
<proteinExistence type="inferred from homology"/>
<dbReference type="GO" id="GO:1900376">
    <property type="term" value="P:regulation of secondary metabolite biosynthetic process"/>
    <property type="evidence" value="ECO:0007669"/>
    <property type="project" value="TreeGrafter"/>
</dbReference>
<keyword evidence="13" id="KW-0408">Iron</keyword>
<keyword evidence="6" id="KW-0678">Repressor</keyword>
<accession>A0A517R629</accession>
<evidence type="ECO:0000256" key="10">
    <source>
        <dbReference type="ARBA" id="ARBA00023125"/>
    </source>
</evidence>
<protein>
    <recommendedName>
        <fullName evidence="4">Ferric uptake regulation protein</fullName>
    </recommendedName>
</protein>
<dbReference type="GO" id="GO:0003700">
    <property type="term" value="F:DNA-binding transcription factor activity"/>
    <property type="evidence" value="ECO:0007669"/>
    <property type="project" value="InterPro"/>
</dbReference>
<evidence type="ECO:0000256" key="9">
    <source>
        <dbReference type="ARBA" id="ARBA00023015"/>
    </source>
</evidence>
<name>A0A517R629_9PLAN</name>
<keyword evidence="10" id="KW-0238">DNA-binding</keyword>
<feature type="binding site" evidence="12">
    <location>
        <position position="108"/>
    </location>
    <ligand>
        <name>Zn(2+)</name>
        <dbReference type="ChEBI" id="CHEBI:29105"/>
    </ligand>
</feature>
<dbReference type="PANTHER" id="PTHR33202:SF2">
    <property type="entry name" value="FERRIC UPTAKE REGULATION PROTEIN"/>
    <property type="match status" value="1"/>
</dbReference>
<keyword evidence="15" id="KW-1185">Reference proteome</keyword>
<evidence type="ECO:0000313" key="15">
    <source>
        <dbReference type="Proteomes" id="UP000317318"/>
    </source>
</evidence>
<organism evidence="14 15">
    <name type="scientific">Stratiformator vulcanicus</name>
    <dbReference type="NCBI Taxonomy" id="2527980"/>
    <lineage>
        <taxon>Bacteria</taxon>
        <taxon>Pseudomonadati</taxon>
        <taxon>Planctomycetota</taxon>
        <taxon>Planctomycetia</taxon>
        <taxon>Planctomycetales</taxon>
        <taxon>Planctomycetaceae</taxon>
        <taxon>Stratiformator</taxon>
    </lineage>
</organism>
<evidence type="ECO:0000313" key="14">
    <source>
        <dbReference type="EMBL" id="QDT39320.1"/>
    </source>
</evidence>
<dbReference type="GO" id="GO:0005829">
    <property type="term" value="C:cytosol"/>
    <property type="evidence" value="ECO:0007669"/>
    <property type="project" value="TreeGrafter"/>
</dbReference>
<dbReference type="Proteomes" id="UP000317318">
    <property type="component" value="Chromosome"/>
</dbReference>
<dbReference type="RefSeq" id="WP_145365467.1">
    <property type="nucleotide sequence ID" value="NZ_CP036268.1"/>
</dbReference>
<dbReference type="PANTHER" id="PTHR33202">
    <property type="entry name" value="ZINC UPTAKE REGULATION PROTEIN"/>
    <property type="match status" value="1"/>
</dbReference>
<comment type="cofactor">
    <cofactor evidence="12">
        <name>Zn(2+)</name>
        <dbReference type="ChEBI" id="CHEBI:29105"/>
    </cofactor>
    <text evidence="12">Binds 1 zinc ion per subunit.</text>
</comment>
<feature type="binding site" evidence="13">
    <location>
        <position position="123"/>
    </location>
    <ligand>
        <name>Fe cation</name>
        <dbReference type="ChEBI" id="CHEBI:24875"/>
    </ligand>
</feature>
<evidence type="ECO:0000256" key="7">
    <source>
        <dbReference type="ARBA" id="ARBA00022723"/>
    </source>
</evidence>
<comment type="subunit">
    <text evidence="3">Homodimer.</text>
</comment>
<evidence type="ECO:0000256" key="4">
    <source>
        <dbReference type="ARBA" id="ARBA00020910"/>
    </source>
</evidence>
<dbReference type="Pfam" id="PF01475">
    <property type="entry name" value="FUR"/>
    <property type="match status" value="1"/>
</dbReference>
<keyword evidence="8 12" id="KW-0862">Zinc</keyword>
<feature type="binding site" evidence="13">
    <location>
        <position position="140"/>
    </location>
    <ligand>
        <name>Fe cation</name>
        <dbReference type="ChEBI" id="CHEBI:24875"/>
    </ligand>
</feature>
<evidence type="ECO:0000256" key="1">
    <source>
        <dbReference type="ARBA" id="ARBA00004496"/>
    </source>
</evidence>
<evidence type="ECO:0000256" key="6">
    <source>
        <dbReference type="ARBA" id="ARBA00022491"/>
    </source>
</evidence>
<keyword evidence="11" id="KW-0804">Transcription</keyword>
<comment type="cofactor">
    <cofactor evidence="13">
        <name>Mn(2+)</name>
        <dbReference type="ChEBI" id="CHEBI:29035"/>
    </cofactor>
    <cofactor evidence="13">
        <name>Fe(2+)</name>
        <dbReference type="ChEBI" id="CHEBI:29033"/>
    </cofactor>
    <text evidence="13">Binds 1 Mn(2+) or Fe(2+) ion per subunit.</text>
</comment>
<keyword evidence="7 12" id="KW-0479">Metal-binding</keyword>
<keyword evidence="5" id="KW-0963">Cytoplasm</keyword>
<comment type="subcellular location">
    <subcellularLocation>
        <location evidence="1">Cytoplasm</location>
    </subcellularLocation>
</comment>
<dbReference type="InterPro" id="IPR036388">
    <property type="entry name" value="WH-like_DNA-bd_sf"/>
</dbReference>
<evidence type="ECO:0000256" key="12">
    <source>
        <dbReference type="PIRSR" id="PIRSR602481-1"/>
    </source>
</evidence>
<dbReference type="GO" id="GO:0008270">
    <property type="term" value="F:zinc ion binding"/>
    <property type="evidence" value="ECO:0007669"/>
    <property type="project" value="TreeGrafter"/>
</dbReference>
<dbReference type="OrthoDB" id="8659436at2"/>
<sequence length="165" mass="19293">MSELKSVNVAVSPLEKFREYLATKGQRLTPERKAIVEEVFSEHEHFDAEQLVQRLTQNRGNRRVSRSTVYRTLTAMEEAGMLRKVARQDDRDVYEHDYGYPRHDHLICRETGKLIEFQCPELESILAKVAAEHGFLMEGHRLEVYGRSAEACRPRVRKHSKLERI</sequence>
<dbReference type="KEGG" id="svp:Pan189_37260"/>
<dbReference type="InterPro" id="IPR036390">
    <property type="entry name" value="WH_DNA-bd_sf"/>
</dbReference>
<dbReference type="Gene3D" id="3.30.1490.190">
    <property type="match status" value="1"/>
</dbReference>
<dbReference type="Gene3D" id="1.10.10.10">
    <property type="entry name" value="Winged helix-like DNA-binding domain superfamily/Winged helix DNA-binding domain"/>
    <property type="match status" value="1"/>
</dbReference>
<dbReference type="AlphaFoldDB" id="A0A517R629"/>
<evidence type="ECO:0000256" key="5">
    <source>
        <dbReference type="ARBA" id="ARBA00022490"/>
    </source>
</evidence>
<dbReference type="CDD" id="cd07153">
    <property type="entry name" value="Fur_like"/>
    <property type="match status" value="1"/>
</dbReference>
<feature type="binding site" evidence="13">
    <location>
        <position position="104"/>
    </location>
    <ligand>
        <name>Fe cation</name>
        <dbReference type="ChEBI" id="CHEBI:24875"/>
    </ligand>
</feature>
<keyword evidence="9" id="KW-0805">Transcription regulation</keyword>